<evidence type="ECO:0000313" key="2">
    <source>
        <dbReference type="Proteomes" id="UP000250321"/>
    </source>
</evidence>
<name>A0A314Y953_PRUYE</name>
<evidence type="ECO:0000313" key="1">
    <source>
        <dbReference type="EMBL" id="PQQ02397.1"/>
    </source>
</evidence>
<accession>A0A314Y953</accession>
<dbReference type="STRING" id="2094558.A0A314Y953"/>
<keyword evidence="2" id="KW-1185">Reference proteome</keyword>
<dbReference type="OrthoDB" id="6282239at2759"/>
<organism evidence="1 2">
    <name type="scientific">Prunus yedoensis var. nudiflora</name>
    <dbReference type="NCBI Taxonomy" id="2094558"/>
    <lineage>
        <taxon>Eukaryota</taxon>
        <taxon>Viridiplantae</taxon>
        <taxon>Streptophyta</taxon>
        <taxon>Embryophyta</taxon>
        <taxon>Tracheophyta</taxon>
        <taxon>Spermatophyta</taxon>
        <taxon>Magnoliopsida</taxon>
        <taxon>eudicotyledons</taxon>
        <taxon>Gunneridae</taxon>
        <taxon>Pentapetalae</taxon>
        <taxon>rosids</taxon>
        <taxon>fabids</taxon>
        <taxon>Rosales</taxon>
        <taxon>Rosaceae</taxon>
        <taxon>Amygdaloideae</taxon>
        <taxon>Amygdaleae</taxon>
        <taxon>Prunus</taxon>
    </lineage>
</organism>
<protein>
    <submittedName>
        <fullName evidence="1">Uncharacterized protein</fullName>
    </submittedName>
</protein>
<comment type="caution">
    <text evidence="1">The sequence shown here is derived from an EMBL/GenBank/DDBJ whole genome shotgun (WGS) entry which is preliminary data.</text>
</comment>
<dbReference type="AlphaFoldDB" id="A0A314Y953"/>
<proteinExistence type="predicted"/>
<reference evidence="1 2" key="1">
    <citation type="submission" date="2018-02" db="EMBL/GenBank/DDBJ databases">
        <title>Draft genome of wild Prunus yedoensis var. nudiflora.</title>
        <authorList>
            <person name="Baek S."/>
            <person name="Kim J.-H."/>
            <person name="Choi K."/>
            <person name="Kim G.-B."/>
            <person name="Cho A."/>
            <person name="Jang H."/>
            <person name="Shin C.-H."/>
            <person name="Yu H.-J."/>
            <person name="Mun J.-H."/>
        </authorList>
    </citation>
    <scope>NUCLEOTIDE SEQUENCE [LARGE SCALE GENOMIC DNA]</scope>
    <source>
        <strain evidence="2">cv. Jeju island</strain>
        <tissue evidence="1">Leaf</tissue>
    </source>
</reference>
<gene>
    <name evidence="1" type="ORF">Pyn_26283</name>
</gene>
<dbReference type="EMBL" id="PJQY01001471">
    <property type="protein sequence ID" value="PQQ02397.1"/>
    <property type="molecule type" value="Genomic_DNA"/>
</dbReference>
<sequence>MMGLHSGVDTSTVAIDGVVVVDLECNRITTMEDIPPIPEPELCDLCGEMTNYCIPMLWGGIDQMKDGLYSLPEQYRKGVDKPWGEDHDLQLR</sequence>
<dbReference type="Proteomes" id="UP000250321">
    <property type="component" value="Unassembled WGS sequence"/>
</dbReference>